<name>A0A9W6WP14_9STRA</name>
<feature type="compositionally biased region" description="Basic and acidic residues" evidence="1">
    <location>
        <begin position="95"/>
        <end position="115"/>
    </location>
</feature>
<feature type="region of interest" description="Disordered" evidence="1">
    <location>
        <begin position="51"/>
        <end position="122"/>
    </location>
</feature>
<proteinExistence type="predicted"/>
<keyword evidence="3" id="KW-1185">Reference proteome</keyword>
<dbReference type="OrthoDB" id="165996at2759"/>
<reference evidence="2" key="1">
    <citation type="submission" date="2023-04" db="EMBL/GenBank/DDBJ databases">
        <title>Phytophthora fragariaefolia NBRC 109709.</title>
        <authorList>
            <person name="Ichikawa N."/>
            <person name="Sato H."/>
            <person name="Tonouchi N."/>
        </authorList>
    </citation>
    <scope>NUCLEOTIDE SEQUENCE</scope>
    <source>
        <strain evidence="2">NBRC 109709</strain>
    </source>
</reference>
<feature type="region of interest" description="Disordered" evidence="1">
    <location>
        <begin position="1"/>
        <end position="26"/>
    </location>
</feature>
<evidence type="ECO:0000313" key="2">
    <source>
        <dbReference type="EMBL" id="GMF21159.1"/>
    </source>
</evidence>
<organism evidence="2 3">
    <name type="scientific">Phytophthora fragariaefolia</name>
    <dbReference type="NCBI Taxonomy" id="1490495"/>
    <lineage>
        <taxon>Eukaryota</taxon>
        <taxon>Sar</taxon>
        <taxon>Stramenopiles</taxon>
        <taxon>Oomycota</taxon>
        <taxon>Peronosporomycetes</taxon>
        <taxon>Peronosporales</taxon>
        <taxon>Peronosporaceae</taxon>
        <taxon>Phytophthora</taxon>
    </lineage>
</organism>
<comment type="caution">
    <text evidence="2">The sequence shown here is derived from an EMBL/GenBank/DDBJ whole genome shotgun (WGS) entry which is preliminary data.</text>
</comment>
<dbReference type="Proteomes" id="UP001165121">
    <property type="component" value="Unassembled WGS sequence"/>
</dbReference>
<gene>
    <name evidence="2" type="ORF">Pfra01_000273300</name>
</gene>
<accession>A0A9W6WP14</accession>
<dbReference type="EMBL" id="BSXT01000219">
    <property type="protein sequence ID" value="GMF21159.1"/>
    <property type="molecule type" value="Genomic_DNA"/>
</dbReference>
<dbReference type="AlphaFoldDB" id="A0A9W6WP14"/>
<feature type="compositionally biased region" description="Basic and acidic residues" evidence="1">
    <location>
        <begin position="55"/>
        <end position="79"/>
    </location>
</feature>
<evidence type="ECO:0000256" key="1">
    <source>
        <dbReference type="SAM" id="MobiDB-lite"/>
    </source>
</evidence>
<sequence length="122" mass="13491">MDFLNKAKQAAEKYAGDSSSSNNKKNDLIFAKAKDAAEKYHAKEKAVFAQKRVAKREGEKHQPGNVEKKDKSTVDKAVEAAEDFLAKQGQPKSHHPGDKKDNQVEDILGKAKEAVGKYAKKH</sequence>
<evidence type="ECO:0000313" key="3">
    <source>
        <dbReference type="Proteomes" id="UP001165121"/>
    </source>
</evidence>
<protein>
    <submittedName>
        <fullName evidence="2">Unnamed protein product</fullName>
    </submittedName>
</protein>